<gene>
    <name evidence="2" type="ORF">LCGC14_0531600</name>
</gene>
<reference evidence="2" key="1">
    <citation type="journal article" date="2015" name="Nature">
        <title>Complex archaea that bridge the gap between prokaryotes and eukaryotes.</title>
        <authorList>
            <person name="Spang A."/>
            <person name="Saw J.H."/>
            <person name="Jorgensen S.L."/>
            <person name="Zaremba-Niedzwiedzka K."/>
            <person name="Martijn J."/>
            <person name="Lind A.E."/>
            <person name="van Eijk R."/>
            <person name="Schleper C."/>
            <person name="Guy L."/>
            <person name="Ettema T.J."/>
        </authorList>
    </citation>
    <scope>NUCLEOTIDE SEQUENCE</scope>
</reference>
<organism evidence="2">
    <name type="scientific">marine sediment metagenome</name>
    <dbReference type="NCBI Taxonomy" id="412755"/>
    <lineage>
        <taxon>unclassified sequences</taxon>
        <taxon>metagenomes</taxon>
        <taxon>ecological metagenomes</taxon>
    </lineage>
</organism>
<proteinExistence type="predicted"/>
<feature type="coiled-coil region" evidence="1">
    <location>
        <begin position="6"/>
        <end position="58"/>
    </location>
</feature>
<dbReference type="EMBL" id="LAZR01000694">
    <property type="protein sequence ID" value="KKN60514.1"/>
    <property type="molecule type" value="Genomic_DNA"/>
</dbReference>
<sequence length="67" mass="8071">MIILKIEEFKNRITKIIEELYNLKNIILNSNENEILNFEKYSKKIGKIIKDMEDLRNKKTISIEETK</sequence>
<comment type="caution">
    <text evidence="2">The sequence shown here is derived from an EMBL/GenBank/DDBJ whole genome shotgun (WGS) entry which is preliminary data.</text>
</comment>
<name>A0A0F9S0B0_9ZZZZ</name>
<keyword evidence="1" id="KW-0175">Coiled coil</keyword>
<dbReference type="AlphaFoldDB" id="A0A0F9S0B0"/>
<evidence type="ECO:0000256" key="1">
    <source>
        <dbReference type="SAM" id="Coils"/>
    </source>
</evidence>
<protein>
    <submittedName>
        <fullName evidence="2">Uncharacterized protein</fullName>
    </submittedName>
</protein>
<evidence type="ECO:0000313" key="2">
    <source>
        <dbReference type="EMBL" id="KKN60514.1"/>
    </source>
</evidence>
<accession>A0A0F9S0B0</accession>